<proteinExistence type="predicted"/>
<dbReference type="AlphaFoldDB" id="A0AA35YWT9"/>
<gene>
    <name evidence="1" type="ORF">LSALG_LOCUS21283</name>
</gene>
<organism evidence="1 2">
    <name type="scientific">Lactuca saligna</name>
    <name type="common">Willowleaf lettuce</name>
    <dbReference type="NCBI Taxonomy" id="75948"/>
    <lineage>
        <taxon>Eukaryota</taxon>
        <taxon>Viridiplantae</taxon>
        <taxon>Streptophyta</taxon>
        <taxon>Embryophyta</taxon>
        <taxon>Tracheophyta</taxon>
        <taxon>Spermatophyta</taxon>
        <taxon>Magnoliopsida</taxon>
        <taxon>eudicotyledons</taxon>
        <taxon>Gunneridae</taxon>
        <taxon>Pentapetalae</taxon>
        <taxon>asterids</taxon>
        <taxon>campanulids</taxon>
        <taxon>Asterales</taxon>
        <taxon>Asteraceae</taxon>
        <taxon>Cichorioideae</taxon>
        <taxon>Cichorieae</taxon>
        <taxon>Lactucinae</taxon>
        <taxon>Lactuca</taxon>
    </lineage>
</organism>
<reference evidence="1" key="1">
    <citation type="submission" date="2023-04" db="EMBL/GenBank/DDBJ databases">
        <authorList>
            <person name="Vijverberg K."/>
            <person name="Xiong W."/>
            <person name="Schranz E."/>
        </authorList>
    </citation>
    <scope>NUCLEOTIDE SEQUENCE</scope>
</reference>
<evidence type="ECO:0000313" key="1">
    <source>
        <dbReference type="EMBL" id="CAI9281594.1"/>
    </source>
</evidence>
<name>A0AA35YWT9_LACSI</name>
<sequence length="115" mass="12789">MSGAVITSPSPAKVGVYLKTFDAGLRLPLTNFQEELIRHNGCNIQMLTHSVVHKPLMINTHFLLVAEATTLCLTANRRETGKINGCGLTGNWLAKSTTRRMLCWMLLPSYFPTTR</sequence>
<evidence type="ECO:0000313" key="2">
    <source>
        <dbReference type="Proteomes" id="UP001177003"/>
    </source>
</evidence>
<protein>
    <submittedName>
        <fullName evidence="1">Uncharacterized protein</fullName>
    </submittedName>
</protein>
<dbReference type="EMBL" id="OX465080">
    <property type="protein sequence ID" value="CAI9281594.1"/>
    <property type="molecule type" value="Genomic_DNA"/>
</dbReference>
<keyword evidence="2" id="KW-1185">Reference proteome</keyword>
<dbReference type="Proteomes" id="UP001177003">
    <property type="component" value="Chromosome 4"/>
</dbReference>
<accession>A0AA35YWT9</accession>